<evidence type="ECO:0000256" key="3">
    <source>
        <dbReference type="ARBA" id="ARBA00022827"/>
    </source>
</evidence>
<dbReference type="InterPro" id="IPR029752">
    <property type="entry name" value="D-isomer_DH_CS1"/>
</dbReference>
<dbReference type="OrthoDB" id="9776382at2"/>
<dbReference type="Proteomes" id="UP000281128">
    <property type="component" value="Unassembled WGS sequence"/>
</dbReference>
<dbReference type="NCBIfam" id="NF004939">
    <property type="entry name" value="PRK06292.1-1"/>
    <property type="match status" value="1"/>
</dbReference>
<dbReference type="SUPFAM" id="SSF51905">
    <property type="entry name" value="FAD/NAD(P)-binding domain"/>
    <property type="match status" value="1"/>
</dbReference>
<gene>
    <name evidence="9" type="ORF">D6850_16780</name>
</gene>
<comment type="caution">
    <text evidence="9">The sequence shown here is derived from an EMBL/GenBank/DDBJ whole genome shotgun (WGS) entry which is preliminary data.</text>
</comment>
<dbReference type="AlphaFoldDB" id="A0A3A8AT77"/>
<dbReference type="Pfam" id="PF07992">
    <property type="entry name" value="Pyr_redox_2"/>
    <property type="match status" value="1"/>
</dbReference>
<keyword evidence="5" id="KW-0547">Nucleotide-binding</keyword>
<protein>
    <submittedName>
        <fullName evidence="9">Dihydrolipoyl dehydrogenase</fullName>
        <ecNumber evidence="9">1.8.1.4</ecNumber>
    </submittedName>
</protein>
<feature type="binding site" evidence="5">
    <location>
        <position position="51"/>
    </location>
    <ligand>
        <name>FAD</name>
        <dbReference type="ChEBI" id="CHEBI:57692"/>
    </ligand>
</feature>
<evidence type="ECO:0000256" key="1">
    <source>
        <dbReference type="ARBA" id="ARBA00007532"/>
    </source>
</evidence>
<dbReference type="PANTHER" id="PTHR43014:SF4">
    <property type="entry name" value="PYRIDINE NUCLEOTIDE-DISULFIDE OXIDOREDUCTASE RCLA-RELATED"/>
    <property type="match status" value="1"/>
</dbReference>
<evidence type="ECO:0000256" key="2">
    <source>
        <dbReference type="ARBA" id="ARBA00022630"/>
    </source>
</evidence>
<dbReference type="InterPro" id="IPR016156">
    <property type="entry name" value="FAD/NAD-linked_Rdtase_dimer_sf"/>
</dbReference>
<keyword evidence="5" id="KW-0520">NAD</keyword>
<feature type="active site" description="Proton acceptor" evidence="4">
    <location>
        <position position="432"/>
    </location>
</feature>
<dbReference type="Gene3D" id="3.50.50.60">
    <property type="entry name" value="FAD/NAD(P)-binding domain"/>
    <property type="match status" value="2"/>
</dbReference>
<evidence type="ECO:0000256" key="4">
    <source>
        <dbReference type="PIRSR" id="PIRSR000350-2"/>
    </source>
</evidence>
<accession>A0A3A8AT77</accession>
<name>A0A3A8AT77_9RHOB</name>
<keyword evidence="9" id="KW-0560">Oxidoreductase</keyword>
<dbReference type="GO" id="GO:0050660">
    <property type="term" value="F:flavin adenine dinucleotide binding"/>
    <property type="evidence" value="ECO:0007669"/>
    <property type="project" value="TreeGrafter"/>
</dbReference>
<proteinExistence type="inferred from homology"/>
<dbReference type="InterPro" id="IPR023753">
    <property type="entry name" value="FAD/NAD-binding_dom"/>
</dbReference>
<keyword evidence="10" id="KW-1185">Reference proteome</keyword>
<feature type="disulfide bond" description="Redox-active" evidence="6">
    <location>
        <begin position="42"/>
        <end position="47"/>
    </location>
</feature>
<dbReference type="EMBL" id="RAPE01000006">
    <property type="protein sequence ID" value="RKF12618.1"/>
    <property type="molecule type" value="Genomic_DNA"/>
</dbReference>
<sequence length="470" mass="50024">MTERVDVAIVGAGTAGLAALREVRKRTDDFVLVNSPPYGTTCARVGCMPSKALIAAADAFHARTRFDEFGISGGDHLRVDIPAVLERVRALRDHFVAGVLDKTDELGARRIDGRARLDGPNRLIVGDREIEARQIVLAPGSSPVVPKPWQALGDRILTTDTIFEATDLPRRIGVIGLGAVGVELAQALARLGLEVHGFDGSDHMAGIVDDRIARSLRDALEKEFTVHLGVEVDVAEADDGAEISWKDGRVEVDAVLVAVGRKPNVGDLGLDTLGVPLDDNGMPEVDPNTMRIGDTPVLLAGDANGMEPILHEGADDGHIAGLNAGGETVELSRRTPMNVVFCDPGVASVGQGANELDPDECLVGEVDFSNQGRARLMLKDRGLLRIHARRSDGRLLGAEMAAPAAEHLAHLLALAIGRELTVHDLLRMPFYHPTVEEGLRSALREIARELPPCSVSDLAGCDALGAEALD</sequence>
<dbReference type="InterPro" id="IPR004099">
    <property type="entry name" value="Pyr_nucl-diS_OxRdtase_dimer"/>
</dbReference>
<dbReference type="PROSITE" id="PS00065">
    <property type="entry name" value="D_2_HYDROXYACID_DH_1"/>
    <property type="match status" value="1"/>
</dbReference>
<evidence type="ECO:0000259" key="8">
    <source>
        <dbReference type="Pfam" id="PF07992"/>
    </source>
</evidence>
<feature type="domain" description="FAD/NAD(P)-binding" evidence="8">
    <location>
        <begin position="6"/>
        <end position="304"/>
    </location>
</feature>
<dbReference type="PIRSF" id="PIRSF000350">
    <property type="entry name" value="Mercury_reductase_MerA"/>
    <property type="match status" value="1"/>
</dbReference>
<dbReference type="GO" id="GO:0016616">
    <property type="term" value="F:oxidoreductase activity, acting on the CH-OH group of donors, NAD or NADP as acceptor"/>
    <property type="evidence" value="ECO:0007669"/>
    <property type="project" value="UniProtKB-ARBA"/>
</dbReference>
<dbReference type="Pfam" id="PF02852">
    <property type="entry name" value="Pyr_redox_dim"/>
    <property type="match status" value="1"/>
</dbReference>
<evidence type="ECO:0000256" key="5">
    <source>
        <dbReference type="PIRSR" id="PIRSR000350-3"/>
    </source>
</evidence>
<dbReference type="RefSeq" id="WP_121168770.1">
    <property type="nucleotide sequence ID" value="NZ_RAPE01000006.1"/>
</dbReference>
<feature type="binding site" evidence="5">
    <location>
        <position position="260"/>
    </location>
    <ligand>
        <name>NAD(+)</name>
        <dbReference type="ChEBI" id="CHEBI:57540"/>
    </ligand>
</feature>
<comment type="cofactor">
    <cofactor evidence="5">
        <name>FAD</name>
        <dbReference type="ChEBI" id="CHEBI:57692"/>
    </cofactor>
    <text evidence="5">Binds 1 FAD per subunit.</text>
</comment>
<dbReference type="PRINTS" id="PR00411">
    <property type="entry name" value="PNDRDTASEI"/>
</dbReference>
<evidence type="ECO:0000313" key="10">
    <source>
        <dbReference type="Proteomes" id="UP000281128"/>
    </source>
</evidence>
<feature type="domain" description="Pyridine nucleotide-disulphide oxidoreductase dimerisation" evidence="7">
    <location>
        <begin position="338"/>
        <end position="441"/>
    </location>
</feature>
<organism evidence="9 10">
    <name type="scientific">Roseovarius spongiae</name>
    <dbReference type="NCBI Taxonomy" id="2320272"/>
    <lineage>
        <taxon>Bacteria</taxon>
        <taxon>Pseudomonadati</taxon>
        <taxon>Pseudomonadota</taxon>
        <taxon>Alphaproteobacteria</taxon>
        <taxon>Rhodobacterales</taxon>
        <taxon>Roseobacteraceae</taxon>
        <taxon>Roseovarius</taxon>
    </lineage>
</organism>
<dbReference type="GO" id="GO:0003955">
    <property type="term" value="F:NAD(P)H dehydrogenase (quinone) activity"/>
    <property type="evidence" value="ECO:0007669"/>
    <property type="project" value="TreeGrafter"/>
</dbReference>
<evidence type="ECO:0000256" key="6">
    <source>
        <dbReference type="PIRSR" id="PIRSR000350-4"/>
    </source>
</evidence>
<dbReference type="EC" id="1.8.1.4" evidence="9"/>
<dbReference type="InterPro" id="IPR036188">
    <property type="entry name" value="FAD/NAD-bd_sf"/>
</dbReference>
<dbReference type="GO" id="GO:0004148">
    <property type="term" value="F:dihydrolipoyl dehydrogenase (NADH) activity"/>
    <property type="evidence" value="ECO:0007669"/>
    <property type="project" value="UniProtKB-EC"/>
</dbReference>
<evidence type="ECO:0000313" key="9">
    <source>
        <dbReference type="EMBL" id="RKF12618.1"/>
    </source>
</evidence>
<dbReference type="PRINTS" id="PR00368">
    <property type="entry name" value="FADPNR"/>
</dbReference>
<dbReference type="SUPFAM" id="SSF55424">
    <property type="entry name" value="FAD/NAD-linked reductases, dimerisation (C-terminal) domain"/>
    <property type="match status" value="1"/>
</dbReference>
<keyword evidence="2" id="KW-0285">Flavoprotein</keyword>
<feature type="binding site" evidence="5">
    <location>
        <begin position="176"/>
        <end position="183"/>
    </location>
    <ligand>
        <name>NAD(+)</name>
        <dbReference type="ChEBI" id="CHEBI:57540"/>
    </ligand>
</feature>
<dbReference type="Gene3D" id="3.30.390.30">
    <property type="match status" value="1"/>
</dbReference>
<feature type="binding site" evidence="5">
    <location>
        <position position="302"/>
    </location>
    <ligand>
        <name>FAD</name>
        <dbReference type="ChEBI" id="CHEBI:57692"/>
    </ligand>
</feature>
<keyword evidence="3 5" id="KW-0274">FAD</keyword>
<dbReference type="PANTHER" id="PTHR43014">
    <property type="entry name" value="MERCURIC REDUCTASE"/>
    <property type="match status" value="1"/>
</dbReference>
<dbReference type="InterPro" id="IPR001100">
    <property type="entry name" value="Pyr_nuc-diS_OxRdtase"/>
</dbReference>
<comment type="similarity">
    <text evidence="1">Belongs to the class-I pyridine nucleotide-disulfide oxidoreductase family.</text>
</comment>
<reference evidence="9 10" key="1">
    <citation type="submission" date="2018-09" db="EMBL/GenBank/DDBJ databases">
        <title>Roseovarius spongiae sp. nov., isolated from a marine sponge.</title>
        <authorList>
            <person name="Zhuang L."/>
            <person name="Luo L."/>
        </authorList>
    </citation>
    <scope>NUCLEOTIDE SEQUENCE [LARGE SCALE GENOMIC DNA]</scope>
    <source>
        <strain evidence="9 10">HN-E21</strain>
    </source>
</reference>
<evidence type="ECO:0000259" key="7">
    <source>
        <dbReference type="Pfam" id="PF02852"/>
    </source>
</evidence>